<proteinExistence type="predicted"/>
<protein>
    <submittedName>
        <fullName evidence="3">Uncharacterized protein</fullName>
    </submittedName>
</protein>
<gene>
    <name evidence="3" type="ORF">KC19_11G035000</name>
</gene>
<keyword evidence="2" id="KW-0812">Transmembrane</keyword>
<organism evidence="3 4">
    <name type="scientific">Ceratodon purpureus</name>
    <name type="common">Fire moss</name>
    <name type="synonym">Dicranum purpureum</name>
    <dbReference type="NCBI Taxonomy" id="3225"/>
    <lineage>
        <taxon>Eukaryota</taxon>
        <taxon>Viridiplantae</taxon>
        <taxon>Streptophyta</taxon>
        <taxon>Embryophyta</taxon>
        <taxon>Bryophyta</taxon>
        <taxon>Bryophytina</taxon>
        <taxon>Bryopsida</taxon>
        <taxon>Dicranidae</taxon>
        <taxon>Pseudoditrichales</taxon>
        <taxon>Ditrichaceae</taxon>
        <taxon>Ceratodon</taxon>
    </lineage>
</organism>
<comment type="caution">
    <text evidence="3">The sequence shown here is derived from an EMBL/GenBank/DDBJ whole genome shotgun (WGS) entry which is preliminary data.</text>
</comment>
<accession>A0A8T0GEF4</accession>
<feature type="compositionally biased region" description="Polar residues" evidence="1">
    <location>
        <begin position="152"/>
        <end position="163"/>
    </location>
</feature>
<feature type="transmembrane region" description="Helical" evidence="2">
    <location>
        <begin position="220"/>
        <end position="237"/>
    </location>
</feature>
<dbReference type="EMBL" id="CM026432">
    <property type="protein sequence ID" value="KAG0556208.1"/>
    <property type="molecule type" value="Genomic_DNA"/>
</dbReference>
<evidence type="ECO:0000313" key="3">
    <source>
        <dbReference type="EMBL" id="KAG0556208.1"/>
    </source>
</evidence>
<dbReference type="Proteomes" id="UP000822688">
    <property type="component" value="Chromosome 11"/>
</dbReference>
<keyword evidence="4" id="KW-1185">Reference proteome</keyword>
<evidence type="ECO:0000313" key="4">
    <source>
        <dbReference type="Proteomes" id="UP000822688"/>
    </source>
</evidence>
<feature type="region of interest" description="Disordered" evidence="1">
    <location>
        <begin position="133"/>
        <end position="212"/>
    </location>
</feature>
<reference evidence="3 4" key="1">
    <citation type="submission" date="2020-06" db="EMBL/GenBank/DDBJ databases">
        <title>WGS assembly of Ceratodon purpureus strain R40.</title>
        <authorList>
            <person name="Carey S.B."/>
            <person name="Jenkins J."/>
            <person name="Shu S."/>
            <person name="Lovell J.T."/>
            <person name="Sreedasyam A."/>
            <person name="Maumus F."/>
            <person name="Tiley G.P."/>
            <person name="Fernandez-Pozo N."/>
            <person name="Barry K."/>
            <person name="Chen C."/>
            <person name="Wang M."/>
            <person name="Lipzen A."/>
            <person name="Daum C."/>
            <person name="Saski C.A."/>
            <person name="Payton A.C."/>
            <person name="Mcbreen J.C."/>
            <person name="Conrad R.E."/>
            <person name="Kollar L.M."/>
            <person name="Olsson S."/>
            <person name="Huttunen S."/>
            <person name="Landis J.B."/>
            <person name="Wickett N.J."/>
            <person name="Johnson M.G."/>
            <person name="Rensing S.A."/>
            <person name="Grimwood J."/>
            <person name="Schmutz J."/>
            <person name="Mcdaniel S.F."/>
        </authorList>
    </citation>
    <scope>NUCLEOTIDE SEQUENCE [LARGE SCALE GENOMIC DNA]</scope>
    <source>
        <strain evidence="3 4">R40</strain>
    </source>
</reference>
<keyword evidence="2" id="KW-1133">Transmembrane helix</keyword>
<dbReference type="AlphaFoldDB" id="A0A8T0GEF4"/>
<keyword evidence="2" id="KW-0472">Membrane</keyword>
<evidence type="ECO:0000256" key="2">
    <source>
        <dbReference type="SAM" id="Phobius"/>
    </source>
</evidence>
<evidence type="ECO:0000256" key="1">
    <source>
        <dbReference type="SAM" id="MobiDB-lite"/>
    </source>
</evidence>
<sequence>MKMQSVYHLEVKMCCLKCEEKLLEEYWELPGLSNVVAFWKESKVVVTALPEPVRLDKDEVLKRARKIDRNAKFVEVARKAKSTGVGGPANDRFIERQFVRIAPEFRPEDMIQVRPPTGARPLERSLVSKDIINSTISQRKAPTTLRHHENIQRVSDSEPSTGYQPKPATTYRPEPPTGHRLEPPPYGSGYEPEPSHRGYYRPRLSPTAAYPPPSQDGNTPFYFISFILLLAFMYCIGK</sequence>
<name>A0A8T0GEF4_CERPU</name>